<dbReference type="InParanoid" id="A0A3Q3MI61"/>
<dbReference type="AlphaFoldDB" id="A0A3Q3MI61"/>
<dbReference type="GeneTree" id="ENSGT00940000177151"/>
<reference evidence="1" key="2">
    <citation type="submission" date="2025-09" db="UniProtKB">
        <authorList>
            <consortium name="Ensembl"/>
        </authorList>
    </citation>
    <scope>IDENTIFICATION</scope>
</reference>
<dbReference type="STRING" id="205130.ENSMAMP00000020669"/>
<name>A0A3Q3MI61_9TELE</name>
<protein>
    <submittedName>
        <fullName evidence="1">Uncharacterized protein</fullName>
    </submittedName>
</protein>
<dbReference type="Proteomes" id="UP000261640">
    <property type="component" value="Unplaced"/>
</dbReference>
<evidence type="ECO:0000313" key="2">
    <source>
        <dbReference type="Proteomes" id="UP000261640"/>
    </source>
</evidence>
<evidence type="ECO:0000313" key="1">
    <source>
        <dbReference type="Ensembl" id="ENSMAMP00000020669.1"/>
    </source>
</evidence>
<proteinExistence type="predicted"/>
<reference evidence="1" key="1">
    <citation type="submission" date="2025-08" db="UniProtKB">
        <authorList>
            <consortium name="Ensembl"/>
        </authorList>
    </citation>
    <scope>IDENTIFICATION</scope>
</reference>
<sequence length="91" mass="10088">MEPAIGVLVSQFKTYAGSDGFSVMLRVGVLIGFTRFPVFLQNALLTNDGELNFLEFWQLIGFLASKHVGFQPIECPWILSYSSVTDLCVPV</sequence>
<dbReference type="Ensembl" id="ENSMAMT00000021206.2">
    <property type="protein sequence ID" value="ENSMAMP00000020669.1"/>
    <property type="gene ID" value="ENSMAMG00000013904.2"/>
</dbReference>
<keyword evidence="2" id="KW-1185">Reference proteome</keyword>
<organism evidence="1 2">
    <name type="scientific">Mastacembelus armatus</name>
    <name type="common">zig-zag eel</name>
    <dbReference type="NCBI Taxonomy" id="205130"/>
    <lineage>
        <taxon>Eukaryota</taxon>
        <taxon>Metazoa</taxon>
        <taxon>Chordata</taxon>
        <taxon>Craniata</taxon>
        <taxon>Vertebrata</taxon>
        <taxon>Euteleostomi</taxon>
        <taxon>Actinopterygii</taxon>
        <taxon>Neopterygii</taxon>
        <taxon>Teleostei</taxon>
        <taxon>Neoteleostei</taxon>
        <taxon>Acanthomorphata</taxon>
        <taxon>Anabantaria</taxon>
        <taxon>Synbranchiformes</taxon>
        <taxon>Mastacembelidae</taxon>
        <taxon>Mastacembelus</taxon>
    </lineage>
</organism>
<accession>A0A3Q3MI61</accession>